<organism evidence="1 2">
    <name type="scientific">Pararge aegeria aegeria</name>
    <dbReference type="NCBI Taxonomy" id="348720"/>
    <lineage>
        <taxon>Eukaryota</taxon>
        <taxon>Metazoa</taxon>
        <taxon>Ecdysozoa</taxon>
        <taxon>Arthropoda</taxon>
        <taxon>Hexapoda</taxon>
        <taxon>Insecta</taxon>
        <taxon>Pterygota</taxon>
        <taxon>Neoptera</taxon>
        <taxon>Endopterygota</taxon>
        <taxon>Lepidoptera</taxon>
        <taxon>Glossata</taxon>
        <taxon>Ditrysia</taxon>
        <taxon>Papilionoidea</taxon>
        <taxon>Nymphalidae</taxon>
        <taxon>Satyrinae</taxon>
        <taxon>Satyrini</taxon>
        <taxon>Parargina</taxon>
        <taxon>Pararge</taxon>
    </lineage>
</organism>
<dbReference type="Proteomes" id="UP000838756">
    <property type="component" value="Unassembled WGS sequence"/>
</dbReference>
<protein>
    <submittedName>
        <fullName evidence="1">Jg5209 protein</fullName>
    </submittedName>
</protein>
<evidence type="ECO:0000313" key="2">
    <source>
        <dbReference type="Proteomes" id="UP000838756"/>
    </source>
</evidence>
<keyword evidence="2" id="KW-1185">Reference proteome</keyword>
<name>A0A8S4QNK6_9NEOP</name>
<evidence type="ECO:0000313" key="1">
    <source>
        <dbReference type="EMBL" id="CAH2213108.1"/>
    </source>
</evidence>
<dbReference type="AlphaFoldDB" id="A0A8S4QNK6"/>
<proteinExistence type="predicted"/>
<reference evidence="1" key="1">
    <citation type="submission" date="2022-03" db="EMBL/GenBank/DDBJ databases">
        <authorList>
            <person name="Lindestad O."/>
        </authorList>
    </citation>
    <scope>NUCLEOTIDE SEQUENCE</scope>
</reference>
<sequence length="34" mass="3785">MQNEERAFNYNGCTNSDNSLLINSRALASPPPPY</sequence>
<accession>A0A8S4QNK6</accession>
<feature type="non-terminal residue" evidence="1">
    <location>
        <position position="34"/>
    </location>
</feature>
<comment type="caution">
    <text evidence="1">The sequence shown here is derived from an EMBL/GenBank/DDBJ whole genome shotgun (WGS) entry which is preliminary data.</text>
</comment>
<dbReference type="EMBL" id="CAKXAJ010011354">
    <property type="protein sequence ID" value="CAH2213108.1"/>
    <property type="molecule type" value="Genomic_DNA"/>
</dbReference>
<gene>
    <name evidence="1" type="primary">jg5209</name>
    <name evidence="1" type="ORF">PAEG_LOCUS3525</name>
</gene>